<dbReference type="InterPro" id="IPR051864">
    <property type="entry name" value="NCF2_NOXA1"/>
</dbReference>
<dbReference type="PANTHER" id="PTHR15175:SF0">
    <property type="entry name" value="SH3 DOMAIN-CONTAINING PROTEIN C23A1.17"/>
    <property type="match status" value="1"/>
</dbReference>
<keyword evidence="5" id="KW-0677">Repeat</keyword>
<evidence type="ECO:0000256" key="7">
    <source>
        <dbReference type="PROSITE-ProRule" id="PRU00339"/>
    </source>
</evidence>
<evidence type="ECO:0000256" key="2">
    <source>
        <dbReference type="ARBA" id="ARBA00008051"/>
    </source>
</evidence>
<dbReference type="AlphaFoldDB" id="A0AAX4JU66"/>
<feature type="compositionally biased region" description="Polar residues" evidence="8">
    <location>
        <begin position="242"/>
        <end position="254"/>
    </location>
</feature>
<dbReference type="InterPro" id="IPR000270">
    <property type="entry name" value="PB1_dom"/>
</dbReference>
<gene>
    <name evidence="10" type="ORF">L201_003875</name>
</gene>
<dbReference type="Pfam" id="PF00564">
    <property type="entry name" value="PB1"/>
    <property type="match status" value="1"/>
</dbReference>
<keyword evidence="4" id="KW-0963">Cytoplasm</keyword>
<dbReference type="Gene3D" id="1.25.40.10">
    <property type="entry name" value="Tetratricopeptide repeat domain"/>
    <property type="match status" value="1"/>
</dbReference>
<sequence length="638" mass="70905">MSLKLELTIWSKAIKHYETKEYLEALEEFSKISETSKINWNIGIILATLGKHKEAINNFKKSYQLDPFFALAYHQAGVSRFMLGDYVSALRDFRDALNYMRGNQTINYEQLGLDFRLYSCEVLFNCGLCKIYMGQIDEGLAELKEAANQQMIKEHDVIRDAINDQGRDYNVFSVPVGIIFKPSPKKLNNLASRDYMGKAILVAATDANDAYTTFTGITRLQRGHTPTGTPLQAGHPISRSASITNRHSRSNTVGVSDISGGNIVRPNLNRSMTSAGPGSGGRPLIRVATNIGSPSYNQPLSAPVNQSTCKIPAFSPMLRSASIRKQDISSPLQSSLVTPQYNRLNNFSNSNNNIAIQPVTEIDIHDDYYHQTSKGIQEEDENEEEMNGNGSDLLVVQQDRESLSKAQPPLQPIEETKRVDDWSSKTPSGSSPTPSPNPPVRKIESPSMKIRQEILNSKMNMKNNILEQGKKDISSHSPQQSTSSSSIVFDGKSLLSASGGSNAGLSSSRTVSEITNDTKQSDLSYDHHHTHHHRFGSETANNFGEMTKIRVKINYNSHKRGMSILPDQTHSSFIDQLKNKFVSELGSIERDVKVKFKDEDGDYLTMIDESDFEAAIDVAKLSSLTTGRNEGKLEIWVN</sequence>
<evidence type="ECO:0000313" key="11">
    <source>
        <dbReference type="Proteomes" id="UP001355207"/>
    </source>
</evidence>
<dbReference type="SUPFAM" id="SSF48452">
    <property type="entry name" value="TPR-like"/>
    <property type="match status" value="1"/>
</dbReference>
<feature type="domain" description="PB1" evidence="9">
    <location>
        <begin position="548"/>
        <end position="638"/>
    </location>
</feature>
<dbReference type="EMBL" id="CP144102">
    <property type="protein sequence ID" value="WWC88960.1"/>
    <property type="molecule type" value="Genomic_DNA"/>
</dbReference>
<dbReference type="SMART" id="SM00028">
    <property type="entry name" value="TPR"/>
    <property type="match status" value="2"/>
</dbReference>
<dbReference type="InterPro" id="IPR053793">
    <property type="entry name" value="PB1-like"/>
</dbReference>
<evidence type="ECO:0000256" key="6">
    <source>
        <dbReference type="ARBA" id="ARBA00022803"/>
    </source>
</evidence>
<proteinExistence type="inferred from homology"/>
<reference evidence="10 11" key="1">
    <citation type="submission" date="2024-01" db="EMBL/GenBank/DDBJ databases">
        <title>Comparative genomics of Cryptococcus and Kwoniella reveals pathogenesis evolution and contrasting modes of karyotype evolution via chromosome fusion or intercentromeric recombination.</title>
        <authorList>
            <person name="Coelho M.A."/>
            <person name="David-Palma M."/>
            <person name="Shea T."/>
            <person name="Bowers K."/>
            <person name="McGinley-Smith S."/>
            <person name="Mohammad A.W."/>
            <person name="Gnirke A."/>
            <person name="Yurkov A.M."/>
            <person name="Nowrousian M."/>
            <person name="Sun S."/>
            <person name="Cuomo C.A."/>
            <person name="Heitman J."/>
        </authorList>
    </citation>
    <scope>NUCLEOTIDE SEQUENCE [LARGE SCALE GENOMIC DNA]</scope>
    <source>
        <strain evidence="10 11">CBS 6074</strain>
    </source>
</reference>
<feature type="repeat" description="TPR" evidence="7">
    <location>
        <begin position="36"/>
        <end position="69"/>
    </location>
</feature>
<feature type="region of interest" description="Disordered" evidence="8">
    <location>
        <begin position="242"/>
        <end position="281"/>
    </location>
</feature>
<comment type="subcellular location">
    <subcellularLocation>
        <location evidence="1">Cytoplasm</location>
    </subcellularLocation>
</comment>
<evidence type="ECO:0000256" key="8">
    <source>
        <dbReference type="SAM" id="MobiDB-lite"/>
    </source>
</evidence>
<feature type="compositionally biased region" description="Basic and acidic residues" evidence="8">
    <location>
        <begin position="414"/>
        <end position="423"/>
    </location>
</feature>
<feature type="region of interest" description="Disordered" evidence="8">
    <location>
        <begin position="400"/>
        <end position="446"/>
    </location>
</feature>
<evidence type="ECO:0000256" key="4">
    <source>
        <dbReference type="ARBA" id="ARBA00022490"/>
    </source>
</evidence>
<keyword evidence="3" id="KW-0728">SH3 domain</keyword>
<organism evidence="10 11">
    <name type="scientific">Kwoniella dendrophila CBS 6074</name>
    <dbReference type="NCBI Taxonomy" id="1295534"/>
    <lineage>
        <taxon>Eukaryota</taxon>
        <taxon>Fungi</taxon>
        <taxon>Dikarya</taxon>
        <taxon>Basidiomycota</taxon>
        <taxon>Agaricomycotina</taxon>
        <taxon>Tremellomycetes</taxon>
        <taxon>Tremellales</taxon>
        <taxon>Cryptococcaceae</taxon>
        <taxon>Kwoniella</taxon>
    </lineage>
</organism>
<comment type="similarity">
    <text evidence="2">Belongs to the NCF2/NOXA1 family.</text>
</comment>
<dbReference type="PROSITE" id="PS50005">
    <property type="entry name" value="TPR"/>
    <property type="match status" value="1"/>
</dbReference>
<evidence type="ECO:0000256" key="3">
    <source>
        <dbReference type="ARBA" id="ARBA00022443"/>
    </source>
</evidence>
<dbReference type="FunFam" id="1.25.40.10:FF:000017">
    <property type="entry name" value="NADPH oxidase regulator NoxR"/>
    <property type="match status" value="1"/>
</dbReference>
<dbReference type="PANTHER" id="PTHR15175">
    <property type="entry name" value="NEUTROPHIL CYTOSOLIC FACTOR 2, NEUTROPHIL NADPH OXIDASE FACTOR 2"/>
    <property type="match status" value="1"/>
</dbReference>
<protein>
    <recommendedName>
        <fullName evidence="9">PB1 domain-containing protein</fullName>
    </recommendedName>
</protein>
<dbReference type="InterPro" id="IPR011990">
    <property type="entry name" value="TPR-like_helical_dom_sf"/>
</dbReference>
<dbReference type="GO" id="GO:0005737">
    <property type="term" value="C:cytoplasm"/>
    <property type="evidence" value="ECO:0007669"/>
    <property type="project" value="UniProtKB-SubCell"/>
</dbReference>
<evidence type="ECO:0000259" key="9">
    <source>
        <dbReference type="PROSITE" id="PS51745"/>
    </source>
</evidence>
<evidence type="ECO:0000256" key="1">
    <source>
        <dbReference type="ARBA" id="ARBA00004496"/>
    </source>
</evidence>
<evidence type="ECO:0000256" key="5">
    <source>
        <dbReference type="ARBA" id="ARBA00022737"/>
    </source>
</evidence>
<keyword evidence="11" id="KW-1185">Reference proteome</keyword>
<name>A0AAX4JU66_9TREE</name>
<accession>A0AAX4JU66</accession>
<dbReference type="RefSeq" id="XP_066075723.1">
    <property type="nucleotide sequence ID" value="XM_066219626.1"/>
</dbReference>
<dbReference type="PROSITE" id="PS51745">
    <property type="entry name" value="PB1"/>
    <property type="match status" value="1"/>
</dbReference>
<keyword evidence="6 7" id="KW-0802">TPR repeat</keyword>
<dbReference type="GeneID" id="91094545"/>
<dbReference type="InterPro" id="IPR019734">
    <property type="entry name" value="TPR_rpt"/>
</dbReference>
<evidence type="ECO:0000313" key="10">
    <source>
        <dbReference type="EMBL" id="WWC88960.1"/>
    </source>
</evidence>
<dbReference type="Proteomes" id="UP001355207">
    <property type="component" value="Chromosome 5"/>
</dbReference>
<dbReference type="SUPFAM" id="SSF54277">
    <property type="entry name" value="CAD &amp; PB1 domains"/>
    <property type="match status" value="1"/>
</dbReference>
<dbReference type="Gene3D" id="3.10.20.90">
    <property type="entry name" value="Phosphatidylinositol 3-kinase Catalytic Subunit, Chain A, domain 1"/>
    <property type="match status" value="1"/>
</dbReference>